<dbReference type="Gene3D" id="1.20.58.90">
    <property type="match status" value="1"/>
</dbReference>
<dbReference type="EMBL" id="MKIQ01000003">
    <property type="protein sequence ID" value="OFI47821.1"/>
    <property type="molecule type" value="Genomic_DNA"/>
</dbReference>
<evidence type="ECO:0000313" key="9">
    <source>
        <dbReference type="Proteomes" id="UP000177273"/>
    </source>
</evidence>
<evidence type="ECO:0000256" key="6">
    <source>
        <dbReference type="ARBA" id="ARBA00023316"/>
    </source>
</evidence>
<evidence type="ECO:0000256" key="1">
    <source>
        <dbReference type="ARBA" id="ARBA00009943"/>
    </source>
</evidence>
<name>A0A9Q5JI73_9LACT</name>
<organism evidence="8 9">
    <name type="scientific">Floricoccus penangensis</name>
    <dbReference type="NCBI Taxonomy" id="1859475"/>
    <lineage>
        <taxon>Bacteria</taxon>
        <taxon>Bacillati</taxon>
        <taxon>Bacillota</taxon>
        <taxon>Bacilli</taxon>
        <taxon>Lactobacillales</taxon>
        <taxon>Streptococcaceae</taxon>
        <taxon>Floricoccus</taxon>
    </lineage>
</organism>
<evidence type="ECO:0000313" key="8">
    <source>
        <dbReference type="EMBL" id="OFI47821.1"/>
    </source>
</evidence>
<evidence type="ECO:0000256" key="3">
    <source>
        <dbReference type="ARBA" id="ARBA00022960"/>
    </source>
</evidence>
<protein>
    <recommendedName>
        <fullName evidence="10">UDP-N-acetylmuramoylpentapeptide-lysine N(6)-alanyltransferase</fullName>
    </recommendedName>
</protein>
<dbReference type="Gene3D" id="3.40.630.30">
    <property type="match status" value="2"/>
</dbReference>
<keyword evidence="6" id="KW-0961">Cell wall biogenesis/degradation</keyword>
<keyword evidence="7" id="KW-0175">Coiled coil</keyword>
<keyword evidence="5" id="KW-0012">Acyltransferase</keyword>
<evidence type="ECO:0000256" key="2">
    <source>
        <dbReference type="ARBA" id="ARBA00022679"/>
    </source>
</evidence>
<dbReference type="GO" id="GO:0008360">
    <property type="term" value="P:regulation of cell shape"/>
    <property type="evidence" value="ECO:0007669"/>
    <property type="project" value="UniProtKB-KW"/>
</dbReference>
<keyword evidence="9" id="KW-1185">Reference proteome</keyword>
<dbReference type="Proteomes" id="UP000177273">
    <property type="component" value="Unassembled WGS sequence"/>
</dbReference>
<evidence type="ECO:0008006" key="10">
    <source>
        <dbReference type="Google" id="ProtNLM"/>
    </source>
</evidence>
<gene>
    <name evidence="8" type="ORF">BG262_09020</name>
</gene>
<dbReference type="GO" id="GO:0009252">
    <property type="term" value="P:peptidoglycan biosynthetic process"/>
    <property type="evidence" value="ECO:0007669"/>
    <property type="project" value="UniProtKB-KW"/>
</dbReference>
<feature type="coiled-coil region" evidence="7">
    <location>
        <begin position="262"/>
        <end position="289"/>
    </location>
</feature>
<dbReference type="Pfam" id="PF02388">
    <property type="entry name" value="FemAB"/>
    <property type="match status" value="1"/>
</dbReference>
<keyword evidence="3" id="KW-0133">Cell shape</keyword>
<accession>A0A9Q5JI73</accession>
<evidence type="ECO:0000256" key="4">
    <source>
        <dbReference type="ARBA" id="ARBA00022984"/>
    </source>
</evidence>
<comment type="similarity">
    <text evidence="1">Belongs to the FemABX family.</text>
</comment>
<keyword evidence="4" id="KW-0573">Peptidoglycan synthesis</keyword>
<dbReference type="PROSITE" id="PS51191">
    <property type="entry name" value="FEMABX"/>
    <property type="match status" value="1"/>
</dbReference>
<dbReference type="InterPro" id="IPR016181">
    <property type="entry name" value="Acyl_CoA_acyltransferase"/>
</dbReference>
<evidence type="ECO:0000256" key="7">
    <source>
        <dbReference type="SAM" id="Coils"/>
    </source>
</evidence>
<reference evidence="9" key="1">
    <citation type="submission" date="2016-09" db="EMBL/GenBank/DDBJ databases">
        <title>Draft genome sequence of a novel species of the family Streptococcaceae isolated from flowers.</title>
        <authorList>
            <person name="Chuah L.-O."/>
            <person name="Yap K.-P."/>
            <person name="Thong K.L."/>
            <person name="Liong M.T."/>
            <person name="Ahmad R."/>
            <person name="Rusul G."/>
        </authorList>
    </citation>
    <scope>NUCLEOTIDE SEQUENCE [LARGE SCALE GENOMIC DNA]</scope>
    <source>
        <strain evidence="9">HibF3</strain>
    </source>
</reference>
<dbReference type="SUPFAM" id="SSF55729">
    <property type="entry name" value="Acyl-CoA N-acyltransferases (Nat)"/>
    <property type="match status" value="2"/>
</dbReference>
<dbReference type="InterPro" id="IPR003447">
    <property type="entry name" value="FEMABX"/>
</dbReference>
<dbReference type="RefSeq" id="WP_070787219.1">
    <property type="nucleotide sequence ID" value="NZ_MKIQ01000003.1"/>
</dbReference>
<sequence>MYTYKIGISKEDHDNFVKSSNLVNLLQSSSWAQIKDNWGNERIGFYDNDKLVATANLLIRDLPLGFTMIYVPRGPIMDYTDKDLVKFVIDSLKKYGKTKKALFVKIDPMISYYSFKLGEEKKLNPEAELIIKNIEDSGARWSGLTADMSETIQPRFNAVIRKEDFSEDNFSKKTKQFLRKSRNSAPIIKFGSDELIDDFSYLMKKTEERKEVSLRNKDYYLKMLHTYPDEAILTMVYFNFKELLSDATEKFSKAKNEYENPRSNNEKRLKRIEEDYKIAQNNLDSIKKVIEEHGEIIPVAGGLTIDFGGNAEHLYAGMDTAFQKYYPAYLAWYEAINHTFEKGAKTLNMGGLENSLSESDGLLNFKKNFIPTIEEGIGEFDIPVNKLLFSASELAYKTRKRIRGQH</sequence>
<evidence type="ECO:0000256" key="5">
    <source>
        <dbReference type="ARBA" id="ARBA00023315"/>
    </source>
</evidence>
<dbReference type="PANTHER" id="PTHR36174">
    <property type="entry name" value="LIPID II:GLYCINE GLYCYLTRANSFERASE"/>
    <property type="match status" value="1"/>
</dbReference>
<comment type="caution">
    <text evidence="8">The sequence shown here is derived from an EMBL/GenBank/DDBJ whole genome shotgun (WGS) entry which is preliminary data.</text>
</comment>
<dbReference type="GO" id="GO:0016755">
    <property type="term" value="F:aminoacyltransferase activity"/>
    <property type="evidence" value="ECO:0007669"/>
    <property type="project" value="InterPro"/>
</dbReference>
<dbReference type="OrthoDB" id="2173585at2"/>
<keyword evidence="2" id="KW-0808">Transferase</keyword>
<proteinExistence type="inferred from homology"/>
<dbReference type="PANTHER" id="PTHR36174:SF1">
    <property type="entry name" value="LIPID II:GLYCINE GLYCYLTRANSFERASE"/>
    <property type="match status" value="1"/>
</dbReference>
<dbReference type="InterPro" id="IPR050644">
    <property type="entry name" value="PG_Glycine_Bridge_Synth"/>
</dbReference>
<dbReference type="AlphaFoldDB" id="A0A9Q5JI73"/>
<dbReference type="GO" id="GO:0071555">
    <property type="term" value="P:cell wall organization"/>
    <property type="evidence" value="ECO:0007669"/>
    <property type="project" value="UniProtKB-KW"/>
</dbReference>